<dbReference type="OMA" id="FAITENR"/>
<dbReference type="Gene3D" id="1.10.10.60">
    <property type="entry name" value="Homeodomain-like"/>
    <property type="match status" value="1"/>
</dbReference>
<gene>
    <name evidence="3" type="ORF">DAPPUDRAFT_307360</name>
</gene>
<dbReference type="EMBL" id="GL732584">
    <property type="protein sequence ID" value="EFX74261.1"/>
    <property type="molecule type" value="Genomic_DNA"/>
</dbReference>
<dbReference type="KEGG" id="dpx:DAPPUDRAFT_307360"/>
<protein>
    <recommendedName>
        <fullName evidence="2">Myb-like domain-containing protein</fullName>
    </recommendedName>
</protein>
<sequence length="203" mass="23739">MEYVICTAQSFWSDPEAKLLMDKFREYKHEVGPMKTFKNKKSMWEKISADILSELGSLKTGAQCENRFKTVRKRKGWVDDQEDKAETLNVNEDSSWKKKNLLDDDRKTSGISANQQDNSDTSPKSQEIPETVEVDVDVRRGVGQVSYSNAACESDHHDEDDKRDKKRFRQTLSTVLLQIHREKEEARERRHQEKMELIKMLLQ</sequence>
<proteinExistence type="predicted"/>
<dbReference type="OrthoDB" id="6781392at2759"/>
<dbReference type="eggNOG" id="ENOG502SAG3">
    <property type="taxonomic scope" value="Eukaryota"/>
</dbReference>
<dbReference type="InterPro" id="IPR001005">
    <property type="entry name" value="SANT/Myb"/>
</dbReference>
<evidence type="ECO:0000313" key="3">
    <source>
        <dbReference type="EMBL" id="EFX74261.1"/>
    </source>
</evidence>
<feature type="compositionally biased region" description="Basic and acidic residues" evidence="1">
    <location>
        <begin position="153"/>
        <end position="163"/>
    </location>
</feature>
<dbReference type="Proteomes" id="UP000000305">
    <property type="component" value="Unassembled WGS sequence"/>
</dbReference>
<dbReference type="InParanoid" id="E9H208"/>
<dbReference type="HOGENOM" id="CLU_1350123_0_0_1"/>
<feature type="region of interest" description="Disordered" evidence="1">
    <location>
        <begin position="146"/>
        <end position="167"/>
    </location>
</feature>
<keyword evidence="4" id="KW-1185">Reference proteome</keyword>
<dbReference type="PROSITE" id="PS50090">
    <property type="entry name" value="MYB_LIKE"/>
    <property type="match status" value="1"/>
</dbReference>
<reference evidence="3 4" key="1">
    <citation type="journal article" date="2011" name="Science">
        <title>The ecoresponsive genome of Daphnia pulex.</title>
        <authorList>
            <person name="Colbourne J.K."/>
            <person name="Pfrender M.E."/>
            <person name="Gilbert D."/>
            <person name="Thomas W.K."/>
            <person name="Tucker A."/>
            <person name="Oakley T.H."/>
            <person name="Tokishita S."/>
            <person name="Aerts A."/>
            <person name="Arnold G.J."/>
            <person name="Basu M.K."/>
            <person name="Bauer D.J."/>
            <person name="Caceres C.E."/>
            <person name="Carmel L."/>
            <person name="Casola C."/>
            <person name="Choi J.H."/>
            <person name="Detter J.C."/>
            <person name="Dong Q."/>
            <person name="Dusheyko S."/>
            <person name="Eads B.D."/>
            <person name="Frohlich T."/>
            <person name="Geiler-Samerotte K.A."/>
            <person name="Gerlach D."/>
            <person name="Hatcher P."/>
            <person name="Jogdeo S."/>
            <person name="Krijgsveld J."/>
            <person name="Kriventseva E.V."/>
            <person name="Kultz D."/>
            <person name="Laforsch C."/>
            <person name="Lindquist E."/>
            <person name="Lopez J."/>
            <person name="Manak J.R."/>
            <person name="Muller J."/>
            <person name="Pangilinan J."/>
            <person name="Patwardhan R.P."/>
            <person name="Pitluck S."/>
            <person name="Pritham E.J."/>
            <person name="Rechtsteiner A."/>
            <person name="Rho M."/>
            <person name="Rogozin I.B."/>
            <person name="Sakarya O."/>
            <person name="Salamov A."/>
            <person name="Schaack S."/>
            <person name="Shapiro H."/>
            <person name="Shiga Y."/>
            <person name="Skalitzky C."/>
            <person name="Smith Z."/>
            <person name="Souvorov A."/>
            <person name="Sung W."/>
            <person name="Tang Z."/>
            <person name="Tsuchiya D."/>
            <person name="Tu H."/>
            <person name="Vos H."/>
            <person name="Wang M."/>
            <person name="Wolf Y.I."/>
            <person name="Yamagata H."/>
            <person name="Yamada T."/>
            <person name="Ye Y."/>
            <person name="Shaw J.R."/>
            <person name="Andrews J."/>
            <person name="Crease T.J."/>
            <person name="Tang H."/>
            <person name="Lucas S.M."/>
            <person name="Robertson H.M."/>
            <person name="Bork P."/>
            <person name="Koonin E.V."/>
            <person name="Zdobnov E.M."/>
            <person name="Grigoriev I.V."/>
            <person name="Lynch M."/>
            <person name="Boore J.L."/>
        </authorList>
    </citation>
    <scope>NUCLEOTIDE SEQUENCE [LARGE SCALE GENOMIC DNA]</scope>
</reference>
<evidence type="ECO:0000256" key="1">
    <source>
        <dbReference type="SAM" id="MobiDB-lite"/>
    </source>
</evidence>
<evidence type="ECO:0000313" key="4">
    <source>
        <dbReference type="Proteomes" id="UP000000305"/>
    </source>
</evidence>
<feature type="compositionally biased region" description="Basic and acidic residues" evidence="1">
    <location>
        <begin position="99"/>
        <end position="108"/>
    </location>
</feature>
<name>E9H208_DAPPU</name>
<feature type="domain" description="Myb-like" evidence="2">
    <location>
        <begin position="12"/>
        <end position="72"/>
    </location>
</feature>
<dbReference type="AlphaFoldDB" id="E9H208"/>
<evidence type="ECO:0000259" key="2">
    <source>
        <dbReference type="PROSITE" id="PS50090"/>
    </source>
</evidence>
<feature type="region of interest" description="Disordered" evidence="1">
    <location>
        <begin position="99"/>
        <end position="132"/>
    </location>
</feature>
<accession>E9H208</accession>
<feature type="compositionally biased region" description="Polar residues" evidence="1">
    <location>
        <begin position="109"/>
        <end position="125"/>
    </location>
</feature>
<organism evidence="3 4">
    <name type="scientific">Daphnia pulex</name>
    <name type="common">Water flea</name>
    <dbReference type="NCBI Taxonomy" id="6669"/>
    <lineage>
        <taxon>Eukaryota</taxon>
        <taxon>Metazoa</taxon>
        <taxon>Ecdysozoa</taxon>
        <taxon>Arthropoda</taxon>
        <taxon>Crustacea</taxon>
        <taxon>Branchiopoda</taxon>
        <taxon>Diplostraca</taxon>
        <taxon>Cladocera</taxon>
        <taxon>Anomopoda</taxon>
        <taxon>Daphniidae</taxon>
        <taxon>Daphnia</taxon>
    </lineage>
</organism>